<sequence>MPCHSRSNSLNPDAEDTATPISLPAKPSSSYKSGRSPGSAANTQWKRTRKCQGGSEDSSKEAANDSRVLRAQEKNRIAADKCRSKKRRAVAQLKSKYETLEAKHRQLLESVSDLVSETHTLKNMLMQHGNCNCALIQKYLGDTASRWVVKKTDACSTIEV</sequence>
<evidence type="ECO:0000256" key="4">
    <source>
        <dbReference type="ARBA" id="ARBA00023163"/>
    </source>
</evidence>
<dbReference type="OrthoDB" id="4927852at2759"/>
<dbReference type="SMART" id="SM00338">
    <property type="entry name" value="BRLZ"/>
    <property type="match status" value="1"/>
</dbReference>
<name>A0A0F7ZET0_9HYPO</name>
<dbReference type="InterPro" id="IPR046347">
    <property type="entry name" value="bZIP_sf"/>
</dbReference>
<evidence type="ECO:0000259" key="8">
    <source>
        <dbReference type="PROSITE" id="PS50217"/>
    </source>
</evidence>
<comment type="subcellular location">
    <subcellularLocation>
        <location evidence="1">Nucleus</location>
    </subcellularLocation>
</comment>
<organism evidence="9 10">
    <name type="scientific">Hirsutella minnesotensis 3608</name>
    <dbReference type="NCBI Taxonomy" id="1043627"/>
    <lineage>
        <taxon>Eukaryota</taxon>
        <taxon>Fungi</taxon>
        <taxon>Dikarya</taxon>
        <taxon>Ascomycota</taxon>
        <taxon>Pezizomycotina</taxon>
        <taxon>Sordariomycetes</taxon>
        <taxon>Hypocreomycetidae</taxon>
        <taxon>Hypocreales</taxon>
        <taxon>Ophiocordycipitaceae</taxon>
        <taxon>Hirsutella</taxon>
    </lineage>
</organism>
<keyword evidence="4" id="KW-0804">Transcription</keyword>
<proteinExistence type="predicted"/>
<gene>
    <name evidence="9" type="ORF">HIM_12685</name>
</gene>
<dbReference type="GO" id="GO:0005634">
    <property type="term" value="C:nucleus"/>
    <property type="evidence" value="ECO:0007669"/>
    <property type="project" value="UniProtKB-SubCell"/>
</dbReference>
<evidence type="ECO:0000256" key="3">
    <source>
        <dbReference type="ARBA" id="ARBA00023125"/>
    </source>
</evidence>
<feature type="domain" description="BZIP" evidence="8">
    <location>
        <begin position="65"/>
        <end position="128"/>
    </location>
</feature>
<evidence type="ECO:0000313" key="9">
    <source>
        <dbReference type="EMBL" id="KJZ67926.1"/>
    </source>
</evidence>
<dbReference type="InterPro" id="IPR004827">
    <property type="entry name" value="bZIP"/>
</dbReference>
<keyword evidence="6" id="KW-0175">Coiled coil</keyword>
<feature type="coiled-coil region" evidence="6">
    <location>
        <begin position="83"/>
        <end position="117"/>
    </location>
</feature>
<dbReference type="AlphaFoldDB" id="A0A0F7ZET0"/>
<keyword evidence="2" id="KW-0805">Transcription regulation</keyword>
<dbReference type="GO" id="GO:0003677">
    <property type="term" value="F:DNA binding"/>
    <property type="evidence" value="ECO:0007669"/>
    <property type="project" value="UniProtKB-KW"/>
</dbReference>
<dbReference type="Proteomes" id="UP000054481">
    <property type="component" value="Unassembled WGS sequence"/>
</dbReference>
<dbReference type="PRINTS" id="PR00043">
    <property type="entry name" value="LEUZIPPRJUN"/>
</dbReference>
<dbReference type="PANTHER" id="PTHR19304">
    <property type="entry name" value="CYCLIC-AMP RESPONSE ELEMENT BINDING PROTEIN"/>
    <property type="match status" value="1"/>
</dbReference>
<dbReference type="InterPro" id="IPR051027">
    <property type="entry name" value="bZIP_transcription_factors"/>
</dbReference>
<dbReference type="SUPFAM" id="SSF57959">
    <property type="entry name" value="Leucine zipper domain"/>
    <property type="match status" value="1"/>
</dbReference>
<evidence type="ECO:0000256" key="7">
    <source>
        <dbReference type="SAM" id="MobiDB-lite"/>
    </source>
</evidence>
<feature type="compositionally biased region" description="Polar residues" evidence="7">
    <location>
        <begin position="1"/>
        <end position="11"/>
    </location>
</feature>
<dbReference type="PROSITE" id="PS50217">
    <property type="entry name" value="BZIP"/>
    <property type="match status" value="1"/>
</dbReference>
<keyword evidence="3" id="KW-0238">DNA-binding</keyword>
<feature type="compositionally biased region" description="Low complexity" evidence="7">
    <location>
        <begin position="26"/>
        <end position="39"/>
    </location>
</feature>
<reference evidence="9 10" key="1">
    <citation type="journal article" date="2014" name="Genome Biol. Evol.">
        <title>Comparative genomics and transcriptomics analyses reveal divergent lifestyle features of nematode endoparasitic fungus Hirsutella minnesotensis.</title>
        <authorList>
            <person name="Lai Y."/>
            <person name="Liu K."/>
            <person name="Zhang X."/>
            <person name="Zhang X."/>
            <person name="Li K."/>
            <person name="Wang N."/>
            <person name="Shu C."/>
            <person name="Wu Y."/>
            <person name="Wang C."/>
            <person name="Bushley K.E."/>
            <person name="Xiang M."/>
            <person name="Liu X."/>
        </authorList>
    </citation>
    <scope>NUCLEOTIDE SEQUENCE [LARGE SCALE GENOMIC DNA]</scope>
    <source>
        <strain evidence="9 10">3608</strain>
    </source>
</reference>
<dbReference type="GO" id="GO:0003700">
    <property type="term" value="F:DNA-binding transcription factor activity"/>
    <property type="evidence" value="ECO:0007669"/>
    <property type="project" value="InterPro"/>
</dbReference>
<dbReference type="Pfam" id="PF00170">
    <property type="entry name" value="bZIP_1"/>
    <property type="match status" value="1"/>
</dbReference>
<keyword evidence="5" id="KW-0539">Nucleus</keyword>
<feature type="region of interest" description="Disordered" evidence="7">
    <location>
        <begin position="1"/>
        <end position="81"/>
    </location>
</feature>
<evidence type="ECO:0000256" key="5">
    <source>
        <dbReference type="ARBA" id="ARBA00023242"/>
    </source>
</evidence>
<accession>A0A0F7ZET0</accession>
<keyword evidence="10" id="KW-1185">Reference proteome</keyword>
<dbReference type="CDD" id="cd14687">
    <property type="entry name" value="bZIP_ATF2"/>
    <property type="match status" value="1"/>
</dbReference>
<feature type="compositionally biased region" description="Basic and acidic residues" evidence="7">
    <location>
        <begin position="57"/>
        <end position="81"/>
    </location>
</feature>
<dbReference type="Gene3D" id="1.20.5.170">
    <property type="match status" value="1"/>
</dbReference>
<dbReference type="EMBL" id="KQ031196">
    <property type="protein sequence ID" value="KJZ67926.1"/>
    <property type="molecule type" value="Genomic_DNA"/>
</dbReference>
<evidence type="ECO:0000256" key="1">
    <source>
        <dbReference type="ARBA" id="ARBA00004123"/>
    </source>
</evidence>
<evidence type="ECO:0000256" key="2">
    <source>
        <dbReference type="ARBA" id="ARBA00023015"/>
    </source>
</evidence>
<evidence type="ECO:0000256" key="6">
    <source>
        <dbReference type="SAM" id="Coils"/>
    </source>
</evidence>
<dbReference type="InterPro" id="IPR002112">
    <property type="entry name" value="Leuzip_Jun"/>
</dbReference>
<protein>
    <recommendedName>
        <fullName evidence="8">BZIP domain-containing protein</fullName>
    </recommendedName>
</protein>
<evidence type="ECO:0000313" key="10">
    <source>
        <dbReference type="Proteomes" id="UP000054481"/>
    </source>
</evidence>